<keyword evidence="2" id="KW-0805">Transcription regulation</keyword>
<reference evidence="4" key="1">
    <citation type="submission" date="2013-07" db="EMBL/GenBank/DDBJ databases">
        <title>The genome of Eucalyptus grandis.</title>
        <authorList>
            <person name="Schmutz J."/>
            <person name="Hayes R."/>
            <person name="Myburg A."/>
            <person name="Tuskan G."/>
            <person name="Grattapaglia D."/>
            <person name="Rokhsar D.S."/>
        </authorList>
    </citation>
    <scope>NUCLEOTIDE SEQUENCE</scope>
    <source>
        <tissue evidence="4">Leaf extractions</tissue>
    </source>
</reference>
<evidence type="ECO:0000256" key="1">
    <source>
        <dbReference type="ARBA" id="ARBA00007692"/>
    </source>
</evidence>
<organism evidence="4">
    <name type="scientific">Eucalyptus grandis</name>
    <name type="common">Flooded gum</name>
    <dbReference type="NCBI Taxonomy" id="71139"/>
    <lineage>
        <taxon>Eukaryota</taxon>
        <taxon>Viridiplantae</taxon>
        <taxon>Streptophyta</taxon>
        <taxon>Embryophyta</taxon>
        <taxon>Tracheophyta</taxon>
        <taxon>Spermatophyta</taxon>
        <taxon>Magnoliopsida</taxon>
        <taxon>eudicotyledons</taxon>
        <taxon>Gunneridae</taxon>
        <taxon>Pentapetalae</taxon>
        <taxon>rosids</taxon>
        <taxon>malvids</taxon>
        <taxon>Myrtales</taxon>
        <taxon>Myrtaceae</taxon>
        <taxon>Myrtoideae</taxon>
        <taxon>Eucalypteae</taxon>
        <taxon>Eucalyptus</taxon>
    </lineage>
</organism>
<dbReference type="AlphaFoldDB" id="A0A059B1I2"/>
<dbReference type="KEGG" id="egr:104414367"/>
<gene>
    <name evidence="4" type="ORF">EUGRSUZ_H02836</name>
</gene>
<dbReference type="OrthoDB" id="637682at2759"/>
<evidence type="ECO:0000313" key="4">
    <source>
        <dbReference type="EMBL" id="KCW60102.1"/>
    </source>
</evidence>
<dbReference type="OMA" id="ISMFICH"/>
<dbReference type="Pfam" id="PF02536">
    <property type="entry name" value="mTERF"/>
    <property type="match status" value="1"/>
</dbReference>
<dbReference type="eggNOG" id="KOG1267">
    <property type="taxonomic scope" value="Eukaryota"/>
</dbReference>
<name>A0A059B1I2_EUCGR</name>
<dbReference type="InParanoid" id="A0A059B1I2"/>
<dbReference type="GO" id="GO:0006353">
    <property type="term" value="P:DNA-templated transcription termination"/>
    <property type="evidence" value="ECO:0007669"/>
    <property type="project" value="UniProtKB-KW"/>
</dbReference>
<dbReference type="GO" id="GO:0009507">
    <property type="term" value="C:chloroplast"/>
    <property type="evidence" value="ECO:0000318"/>
    <property type="project" value="GO_Central"/>
</dbReference>
<keyword evidence="2" id="KW-0806">Transcription termination</keyword>
<dbReference type="PANTHER" id="PTHR13068:SF166">
    <property type="entry name" value="TRANSCRIPTION TERMINATION FACTOR MTERF15, MITOCHONDRIAL-LIKE"/>
    <property type="match status" value="1"/>
</dbReference>
<dbReference type="InterPro" id="IPR003690">
    <property type="entry name" value="MTERF"/>
</dbReference>
<sequence length="383" mass="43103">MFIRFRTPMFHFSRKALLHVRVLQLPPQADALRLLLRFSSTSSKSPSFTVSYLVNSCGLSPESALSASKLIKFETPSRPDAVIGVFKNRGFTPAQISHIVRRFPASLSLDPDKTLLPKINFFVSRGFSDLELAKLVVAVPKILRRSLEQHLVPTFHYISNLLQSDEKAVAAIGRAPRLLYDDPQAELVPEITTLRSAGVPEENIRHLVLYHGQIFWCRSLQFDETMNRVKAMGFDPSKLIFVAALHVIMGMSESMWRRKIGVYGKWGWSEEVVVLAFRKYPLCMALSESKITAAMDFFVNVLGLDSLVISQRPLALMYSLRKRIVPRGSVYQVLLSKGLSKPCSLTALLTVSEEKFLEKFVTSNLGEAPQLLALYNEKMGLAR</sequence>
<dbReference type="InterPro" id="IPR038538">
    <property type="entry name" value="MTERF_sf"/>
</dbReference>
<protein>
    <submittedName>
        <fullName evidence="4">Uncharacterized protein</fullName>
    </submittedName>
</protein>
<accession>A0A059B1I2</accession>
<dbReference type="PANTHER" id="PTHR13068">
    <property type="entry name" value="CGI-12 PROTEIN-RELATED"/>
    <property type="match status" value="1"/>
</dbReference>
<dbReference type="GO" id="GO:0003676">
    <property type="term" value="F:nucleic acid binding"/>
    <property type="evidence" value="ECO:0007669"/>
    <property type="project" value="InterPro"/>
</dbReference>
<dbReference type="SMART" id="SM00733">
    <property type="entry name" value="Mterf"/>
    <property type="match status" value="6"/>
</dbReference>
<dbReference type="FunCoup" id="A0A059B1I2">
    <property type="interactions" value="143"/>
</dbReference>
<dbReference type="Gramene" id="KCW60102">
    <property type="protein sequence ID" value="KCW60102"/>
    <property type="gene ID" value="EUGRSUZ_H02836"/>
</dbReference>
<proteinExistence type="inferred from homology"/>
<dbReference type="EMBL" id="KK198760">
    <property type="protein sequence ID" value="KCW60102.1"/>
    <property type="molecule type" value="Genomic_DNA"/>
</dbReference>
<dbReference type="GO" id="GO:0009658">
    <property type="term" value="P:chloroplast organization"/>
    <property type="evidence" value="ECO:0000318"/>
    <property type="project" value="GO_Central"/>
</dbReference>
<comment type="similarity">
    <text evidence="1">Belongs to the mTERF family.</text>
</comment>
<dbReference type="Gene3D" id="1.25.70.10">
    <property type="entry name" value="Transcription termination factor 3, mitochondrial"/>
    <property type="match status" value="1"/>
</dbReference>
<evidence type="ECO:0000256" key="2">
    <source>
        <dbReference type="ARBA" id="ARBA00022472"/>
    </source>
</evidence>
<dbReference type="FunFam" id="1.25.70.10:FF:000001">
    <property type="entry name" value="Mitochondrial transcription termination factor-like"/>
    <property type="match status" value="1"/>
</dbReference>
<evidence type="ECO:0000256" key="3">
    <source>
        <dbReference type="ARBA" id="ARBA00022946"/>
    </source>
</evidence>
<keyword evidence="2" id="KW-0804">Transcription</keyword>
<keyword evidence="3" id="KW-0809">Transit peptide</keyword>